<gene>
    <name evidence="12" type="ORF">CTOB1V02_LOCUS1485</name>
</gene>
<evidence type="ECO:0000256" key="6">
    <source>
        <dbReference type="ARBA" id="ARBA00022833"/>
    </source>
</evidence>
<sequence>MSSEFPSSISDLETGFESASEEELASQRCVRGLRAPGDWSSAAAKLVRRSVLSLSNKVKWQCHQCRASFDDKADLTAHVLSHRQPPLTSPSDANTVANPPTPPPPIACSECDEMFMFEFRLKAHMLSAHGPVKRKSRSVVVPREEQVQKVGLPPEEGQPKVPSSSESLIVIGKRTRVQETVVRSQHSTCLTISAAEALESMKEDVSKNQDAPPETVMAAGFQPYRCKTCGKQFQRHGHLTVHQRSHSGVRPYQCKSCGLSFSSNSALKNHQISHTGVKDYMCNICKNSFARKSYLKTHLATVHDGSRPHTCRVCLKSFKGQGHLTEHMRLHNQEKPFQCNFCPQAFVQRSHLTVHLRVHSGAKPYACKICLQRFAHSSAVKIHERQHSGARPFPCPRCSSRFSQLPHLKKHMKCIHGEDRLYQCEVCNQSFRKRVDLENHVASNCDQTQPSQTPADQKKLVRFPTPRKKGVPFFREFLSMFADKNSKKHEAKIRFCLSSSPLCVASSSDGSRQSHSGVRPYQCKSCGLSFSSNSALKNHQISHTGVKDYMCNICKNSFARKSYLKTHLATVHDGSRPHTCRVCLKSFKGQGHLTEHMRLHNQEKPFQCNFCPQAFVQRSHLTVHLRVHSGAKPYACKICLQRFAHSSAVKIHERQHSGARPFPCPRCSSRFSQLPHLKKHMKCIHGEDRLYQCEVCNQSFRKRVDLENHVASNCDQTQPSQTPADQKKLVRVMSEPKKPSKTKKKAMSASAKMHFTGDLLQDYRILVLRSSDEERCALAKCTKIPSVVLVRRLSVGSGLALGIWGN</sequence>
<organism evidence="12">
    <name type="scientific">Cyprideis torosa</name>
    <dbReference type="NCBI Taxonomy" id="163714"/>
    <lineage>
        <taxon>Eukaryota</taxon>
        <taxon>Metazoa</taxon>
        <taxon>Ecdysozoa</taxon>
        <taxon>Arthropoda</taxon>
        <taxon>Crustacea</taxon>
        <taxon>Oligostraca</taxon>
        <taxon>Ostracoda</taxon>
        <taxon>Podocopa</taxon>
        <taxon>Podocopida</taxon>
        <taxon>Cytherocopina</taxon>
        <taxon>Cytheroidea</taxon>
        <taxon>Cytherideidae</taxon>
        <taxon>Cyprideis</taxon>
    </lineage>
</organism>
<keyword evidence="4" id="KW-0677">Repeat</keyword>
<dbReference type="EMBL" id="OB660211">
    <property type="protein sequence ID" value="CAD7223501.1"/>
    <property type="molecule type" value="Genomic_DNA"/>
</dbReference>
<keyword evidence="3" id="KW-0479">Metal-binding</keyword>
<dbReference type="OrthoDB" id="9411774at2759"/>
<dbReference type="InterPro" id="IPR013087">
    <property type="entry name" value="Znf_C2H2_type"/>
</dbReference>
<dbReference type="FunFam" id="3.30.160.60:FF:000224">
    <property type="entry name" value="Zinc finger protein 329"/>
    <property type="match status" value="2"/>
</dbReference>
<evidence type="ECO:0000256" key="8">
    <source>
        <dbReference type="ARBA" id="ARBA00023125"/>
    </source>
</evidence>
<dbReference type="FunFam" id="3.30.160.60:FF:000145">
    <property type="entry name" value="Zinc finger protein 574"/>
    <property type="match status" value="2"/>
</dbReference>
<keyword evidence="6" id="KW-0862">Zinc</keyword>
<dbReference type="PROSITE" id="PS00028">
    <property type="entry name" value="ZINC_FINGER_C2H2_1"/>
    <property type="match status" value="15"/>
</dbReference>
<evidence type="ECO:0000256" key="11">
    <source>
        <dbReference type="SAM" id="MobiDB-lite"/>
    </source>
</evidence>
<comment type="subcellular location">
    <subcellularLocation>
        <location evidence="1">Nucleus</location>
    </subcellularLocation>
</comment>
<protein>
    <submittedName>
        <fullName evidence="12">Uncharacterized protein</fullName>
    </submittedName>
</protein>
<reference evidence="12" key="1">
    <citation type="submission" date="2020-11" db="EMBL/GenBank/DDBJ databases">
        <authorList>
            <person name="Tran Van P."/>
        </authorList>
    </citation>
    <scope>NUCLEOTIDE SEQUENCE</scope>
</reference>
<evidence type="ECO:0000313" key="12">
    <source>
        <dbReference type="EMBL" id="CAD7223501.1"/>
    </source>
</evidence>
<dbReference type="FunFam" id="3.30.160.60:FF:000478">
    <property type="entry name" value="Zinc finger protein 133"/>
    <property type="match status" value="2"/>
</dbReference>
<comment type="similarity">
    <text evidence="2">Belongs to the krueppel C2H2-type zinc-finger protein family.</text>
</comment>
<keyword evidence="10" id="KW-0539">Nucleus</keyword>
<dbReference type="Gene3D" id="3.30.160.60">
    <property type="entry name" value="Classic Zinc Finger"/>
    <property type="match status" value="14"/>
</dbReference>
<evidence type="ECO:0000256" key="4">
    <source>
        <dbReference type="ARBA" id="ARBA00022737"/>
    </source>
</evidence>
<dbReference type="SMART" id="SM00355">
    <property type="entry name" value="ZnF_C2H2"/>
    <property type="match status" value="17"/>
</dbReference>
<dbReference type="Pfam" id="PF12874">
    <property type="entry name" value="zf-met"/>
    <property type="match status" value="2"/>
</dbReference>
<evidence type="ECO:0000256" key="7">
    <source>
        <dbReference type="ARBA" id="ARBA00023015"/>
    </source>
</evidence>
<keyword evidence="9" id="KW-0804">Transcription</keyword>
<dbReference type="InterPro" id="IPR036236">
    <property type="entry name" value="Znf_C2H2_sf"/>
</dbReference>
<keyword evidence="7" id="KW-0805">Transcription regulation</keyword>
<proteinExistence type="inferred from homology"/>
<dbReference type="FunFam" id="3.30.160.60:FF:000325">
    <property type="entry name" value="ZFP90 zinc finger protein"/>
    <property type="match status" value="2"/>
</dbReference>
<dbReference type="PANTHER" id="PTHR24393:SF34">
    <property type="entry name" value="PR_SET DOMAIN 13"/>
    <property type="match status" value="1"/>
</dbReference>
<evidence type="ECO:0000256" key="9">
    <source>
        <dbReference type="ARBA" id="ARBA00023163"/>
    </source>
</evidence>
<dbReference type="GO" id="GO:0001228">
    <property type="term" value="F:DNA-binding transcription activator activity, RNA polymerase II-specific"/>
    <property type="evidence" value="ECO:0007669"/>
    <property type="project" value="TreeGrafter"/>
</dbReference>
<feature type="region of interest" description="Disordered" evidence="11">
    <location>
        <begin position="1"/>
        <end position="20"/>
    </location>
</feature>
<evidence type="ECO:0000256" key="5">
    <source>
        <dbReference type="ARBA" id="ARBA00022771"/>
    </source>
</evidence>
<dbReference type="GO" id="GO:0005634">
    <property type="term" value="C:nucleus"/>
    <property type="evidence" value="ECO:0007669"/>
    <property type="project" value="UniProtKB-SubCell"/>
</dbReference>
<keyword evidence="8" id="KW-0238">DNA-binding</keyword>
<evidence type="ECO:0000256" key="2">
    <source>
        <dbReference type="ARBA" id="ARBA00006991"/>
    </source>
</evidence>
<dbReference type="FunFam" id="3.30.160.60:FF:001498">
    <property type="entry name" value="Zinc finger protein 404"/>
    <property type="match status" value="1"/>
</dbReference>
<keyword evidence="5" id="KW-0863">Zinc-finger</keyword>
<dbReference type="GO" id="GO:0000978">
    <property type="term" value="F:RNA polymerase II cis-regulatory region sequence-specific DNA binding"/>
    <property type="evidence" value="ECO:0007669"/>
    <property type="project" value="TreeGrafter"/>
</dbReference>
<evidence type="ECO:0000256" key="10">
    <source>
        <dbReference type="ARBA" id="ARBA00023242"/>
    </source>
</evidence>
<dbReference type="PANTHER" id="PTHR24393">
    <property type="entry name" value="ZINC FINGER PROTEIN"/>
    <property type="match status" value="1"/>
</dbReference>
<dbReference type="AlphaFoldDB" id="A0A7R8W740"/>
<dbReference type="PROSITE" id="PS50157">
    <property type="entry name" value="ZINC_FINGER_C2H2_2"/>
    <property type="match status" value="17"/>
</dbReference>
<feature type="compositionally biased region" description="Polar residues" evidence="11">
    <location>
        <begin position="1"/>
        <end position="11"/>
    </location>
</feature>
<dbReference type="Pfam" id="PF00096">
    <property type="entry name" value="zf-C2H2"/>
    <property type="match status" value="10"/>
</dbReference>
<dbReference type="SUPFAM" id="SSF57667">
    <property type="entry name" value="beta-beta-alpha zinc fingers"/>
    <property type="match status" value="8"/>
</dbReference>
<evidence type="ECO:0000256" key="3">
    <source>
        <dbReference type="ARBA" id="ARBA00022723"/>
    </source>
</evidence>
<dbReference type="FunFam" id="3.30.160.60:FF:000446">
    <property type="entry name" value="Zinc finger protein"/>
    <property type="match status" value="2"/>
</dbReference>
<name>A0A7R8W740_9CRUS</name>
<accession>A0A7R8W740</accession>
<evidence type="ECO:0000256" key="1">
    <source>
        <dbReference type="ARBA" id="ARBA00004123"/>
    </source>
</evidence>
<dbReference type="GO" id="GO:0008270">
    <property type="term" value="F:zinc ion binding"/>
    <property type="evidence" value="ECO:0007669"/>
    <property type="project" value="UniProtKB-KW"/>
</dbReference>